<sequence length="217" mass="23495">MRGFLPERYVVGPIFAVDADGATSEQIDVAVYDRQYSPLWFGSQGGADFVPVEAVYAVFEVKPIVNTTYITAARQKIASVRRLRRTSAPIKHAGGTYGAVDPSAKHVIGGLLAAEASWSDREATVAKLREHLPSVGQDDSLDIGIAVDTVAFDYTPVPVELGSREDTIPLEFSAESDQLIHFGIRLFRQLQQLGTVLAIDMSAYETALGSPIKRAAN</sequence>
<proteinExistence type="predicted"/>
<evidence type="ECO:0000259" key="1">
    <source>
        <dbReference type="Pfam" id="PF20247"/>
    </source>
</evidence>
<evidence type="ECO:0000313" key="3">
    <source>
        <dbReference type="Proteomes" id="UP000466554"/>
    </source>
</evidence>
<evidence type="ECO:0000313" key="2">
    <source>
        <dbReference type="EMBL" id="BBY73150.1"/>
    </source>
</evidence>
<dbReference type="InterPro" id="IPR046537">
    <property type="entry name" value="DUF6602"/>
</dbReference>
<accession>A0A7I7TVL1</accession>
<gene>
    <name evidence="2" type="ORF">MPRF_00490</name>
</gene>
<dbReference type="Proteomes" id="UP000466554">
    <property type="component" value="Chromosome"/>
</dbReference>
<dbReference type="AlphaFoldDB" id="A0A7I7TVL1"/>
<dbReference type="EMBL" id="AP022598">
    <property type="protein sequence ID" value="BBY73150.1"/>
    <property type="molecule type" value="Genomic_DNA"/>
</dbReference>
<feature type="domain" description="DUF6602" evidence="1">
    <location>
        <begin position="1"/>
        <end position="83"/>
    </location>
</feature>
<protein>
    <recommendedName>
        <fullName evidence="1">DUF6602 domain-containing protein</fullName>
    </recommendedName>
</protein>
<reference evidence="2 3" key="1">
    <citation type="journal article" date="2019" name="Emerg. Microbes Infect.">
        <title>Comprehensive subspecies identification of 175 nontuberculous mycobacteria species based on 7547 genomic profiles.</title>
        <authorList>
            <person name="Matsumoto Y."/>
            <person name="Kinjo T."/>
            <person name="Motooka D."/>
            <person name="Nabeya D."/>
            <person name="Jung N."/>
            <person name="Uechi K."/>
            <person name="Horii T."/>
            <person name="Iida T."/>
            <person name="Fujita J."/>
            <person name="Nakamura S."/>
        </authorList>
    </citation>
    <scope>NUCLEOTIDE SEQUENCE [LARGE SCALE GENOMIC DNA]</scope>
    <source>
        <strain evidence="2 3">JCM 6367</strain>
    </source>
</reference>
<organism evidence="2 3">
    <name type="scientific">Mycolicibacterium parafortuitum</name>
    <name type="common">Mycobacterium parafortuitum</name>
    <dbReference type="NCBI Taxonomy" id="39692"/>
    <lineage>
        <taxon>Bacteria</taxon>
        <taxon>Bacillati</taxon>
        <taxon>Actinomycetota</taxon>
        <taxon>Actinomycetes</taxon>
        <taxon>Mycobacteriales</taxon>
        <taxon>Mycobacteriaceae</taxon>
        <taxon>Mycolicibacterium</taxon>
    </lineage>
</organism>
<name>A0A7I7TVL1_MYCPF</name>
<dbReference type="Pfam" id="PF20247">
    <property type="entry name" value="DUF6602"/>
    <property type="match status" value="1"/>
</dbReference>